<dbReference type="AlphaFoldDB" id="A0A936YI75"/>
<feature type="transmembrane region" description="Helical" evidence="8">
    <location>
        <begin position="274"/>
        <end position="302"/>
    </location>
</feature>
<dbReference type="InterPro" id="IPR037294">
    <property type="entry name" value="ABC_BtuC-like"/>
</dbReference>
<keyword evidence="4" id="KW-1003">Cell membrane</keyword>
<evidence type="ECO:0000256" key="1">
    <source>
        <dbReference type="ARBA" id="ARBA00004651"/>
    </source>
</evidence>
<dbReference type="Gene3D" id="1.10.3470.10">
    <property type="entry name" value="ABC transporter involved in vitamin B12 uptake, BtuC"/>
    <property type="match status" value="1"/>
</dbReference>
<evidence type="ECO:0000256" key="2">
    <source>
        <dbReference type="ARBA" id="ARBA00007935"/>
    </source>
</evidence>
<evidence type="ECO:0000313" key="10">
    <source>
        <dbReference type="Proteomes" id="UP000633219"/>
    </source>
</evidence>
<comment type="similarity">
    <text evidence="2">Belongs to the binding-protein-dependent transport system permease family. FecCD subfamily.</text>
</comment>
<evidence type="ECO:0000256" key="4">
    <source>
        <dbReference type="ARBA" id="ARBA00022475"/>
    </source>
</evidence>
<dbReference type="GO" id="GO:0005886">
    <property type="term" value="C:plasma membrane"/>
    <property type="evidence" value="ECO:0007669"/>
    <property type="project" value="UniProtKB-SubCell"/>
</dbReference>
<dbReference type="InterPro" id="IPR000522">
    <property type="entry name" value="ABC_transptr_permease_BtuC"/>
</dbReference>
<keyword evidence="10" id="KW-1185">Reference proteome</keyword>
<keyword evidence="5 8" id="KW-0812">Transmembrane</keyword>
<proteinExistence type="inferred from homology"/>
<keyword evidence="7 8" id="KW-0472">Membrane</keyword>
<keyword evidence="6 8" id="KW-1133">Transmembrane helix</keyword>
<feature type="transmembrane region" description="Helical" evidence="8">
    <location>
        <begin position="314"/>
        <end position="337"/>
    </location>
</feature>
<evidence type="ECO:0000256" key="7">
    <source>
        <dbReference type="ARBA" id="ARBA00023136"/>
    </source>
</evidence>
<dbReference type="GO" id="GO:0022857">
    <property type="term" value="F:transmembrane transporter activity"/>
    <property type="evidence" value="ECO:0007669"/>
    <property type="project" value="InterPro"/>
</dbReference>
<dbReference type="PANTHER" id="PTHR30472:SF25">
    <property type="entry name" value="ABC TRANSPORTER PERMEASE PROTEIN MJ0876-RELATED"/>
    <property type="match status" value="1"/>
</dbReference>
<evidence type="ECO:0000256" key="5">
    <source>
        <dbReference type="ARBA" id="ARBA00022692"/>
    </source>
</evidence>
<dbReference type="CDD" id="cd06550">
    <property type="entry name" value="TM_ABC_iron-siderophores_like"/>
    <property type="match status" value="1"/>
</dbReference>
<feature type="transmembrane region" description="Helical" evidence="8">
    <location>
        <begin position="343"/>
        <end position="362"/>
    </location>
</feature>
<evidence type="ECO:0000256" key="6">
    <source>
        <dbReference type="ARBA" id="ARBA00022989"/>
    </source>
</evidence>
<feature type="transmembrane region" description="Helical" evidence="8">
    <location>
        <begin position="123"/>
        <end position="142"/>
    </location>
</feature>
<dbReference type="EMBL" id="JAEQNC010000001">
    <property type="protein sequence ID" value="MBL0370543.1"/>
    <property type="molecule type" value="Genomic_DNA"/>
</dbReference>
<dbReference type="FunFam" id="1.10.3470.10:FF:000001">
    <property type="entry name" value="Vitamin B12 ABC transporter permease BtuC"/>
    <property type="match status" value="1"/>
</dbReference>
<feature type="transmembrane region" description="Helical" evidence="8">
    <location>
        <begin position="149"/>
        <end position="170"/>
    </location>
</feature>
<feature type="transmembrane region" description="Helical" evidence="8">
    <location>
        <begin position="182"/>
        <end position="206"/>
    </location>
</feature>
<evidence type="ECO:0000256" key="3">
    <source>
        <dbReference type="ARBA" id="ARBA00022448"/>
    </source>
</evidence>
<dbReference type="PANTHER" id="PTHR30472">
    <property type="entry name" value="FERRIC ENTEROBACTIN TRANSPORT SYSTEM PERMEASE PROTEIN"/>
    <property type="match status" value="1"/>
</dbReference>
<sequence>MTLQMELKEGGIPTSRRTGGMLGSAAGPTVGLIGLAVLSLVVLVASTATGASTASVFAVLRSYLLDTSGDSAGTMLRDRIVILEIRMPRAVLGFLTGAALAVSGAVMQGLFRNPLADPGVVGVSSGASLGAVSCIVFGPTVLAPFMMLFGIFALPVAAFIGGLAVTLILYKLSSRDGETQIGTLLIAGIAVSALAMAITGLLIYMADDRQLRDITFWSLGSLAGSTWSKAGIAALVILPALLVVPFLGRGLNAFTLGEAAAFHMGIPVERFKRVAILLVAAATGVSVAFSGGIVFVGIIVPHLIRLTAGPDHRFLLPASVLLGGSLLLAADMVARVIVAPAELPIGILTALIGSPFFLWILFKGRSGRIM</sequence>
<feature type="transmembrane region" description="Helical" evidence="8">
    <location>
        <begin position="90"/>
        <end position="111"/>
    </location>
</feature>
<protein>
    <submittedName>
        <fullName evidence="9">Iron ABC transporter permease</fullName>
    </submittedName>
</protein>
<organism evidence="9 10">
    <name type="scientific">Rhizobium setariae</name>
    <dbReference type="NCBI Taxonomy" id="2801340"/>
    <lineage>
        <taxon>Bacteria</taxon>
        <taxon>Pseudomonadati</taxon>
        <taxon>Pseudomonadota</taxon>
        <taxon>Alphaproteobacteria</taxon>
        <taxon>Hyphomicrobiales</taxon>
        <taxon>Rhizobiaceae</taxon>
        <taxon>Rhizobium/Agrobacterium group</taxon>
        <taxon>Rhizobium</taxon>
    </lineage>
</organism>
<keyword evidence="3" id="KW-0813">Transport</keyword>
<evidence type="ECO:0000313" key="9">
    <source>
        <dbReference type="EMBL" id="MBL0370543.1"/>
    </source>
</evidence>
<feature type="transmembrane region" description="Helical" evidence="8">
    <location>
        <begin position="227"/>
        <end position="247"/>
    </location>
</feature>
<feature type="transmembrane region" description="Helical" evidence="8">
    <location>
        <begin position="21"/>
        <end position="45"/>
    </location>
</feature>
<dbReference type="GO" id="GO:0033214">
    <property type="term" value="P:siderophore-iron import into cell"/>
    <property type="evidence" value="ECO:0007669"/>
    <property type="project" value="TreeGrafter"/>
</dbReference>
<dbReference type="Proteomes" id="UP000633219">
    <property type="component" value="Unassembled WGS sequence"/>
</dbReference>
<accession>A0A936YI75</accession>
<reference evidence="9" key="1">
    <citation type="submission" date="2021-01" db="EMBL/GenBank/DDBJ databases">
        <title>Rhizobium sp. strain KVB221 16S ribosomal RNA gene Genome sequencing and assembly.</title>
        <authorList>
            <person name="Kang M."/>
        </authorList>
    </citation>
    <scope>NUCLEOTIDE SEQUENCE</scope>
    <source>
        <strain evidence="9">KVB221</strain>
    </source>
</reference>
<evidence type="ECO:0000256" key="8">
    <source>
        <dbReference type="SAM" id="Phobius"/>
    </source>
</evidence>
<dbReference type="Pfam" id="PF01032">
    <property type="entry name" value="FecCD"/>
    <property type="match status" value="1"/>
</dbReference>
<comment type="caution">
    <text evidence="9">The sequence shown here is derived from an EMBL/GenBank/DDBJ whole genome shotgun (WGS) entry which is preliminary data.</text>
</comment>
<gene>
    <name evidence="9" type="ORF">JJB09_00750</name>
</gene>
<name>A0A936YI75_9HYPH</name>
<comment type="subcellular location">
    <subcellularLocation>
        <location evidence="1">Cell membrane</location>
        <topology evidence="1">Multi-pass membrane protein</topology>
    </subcellularLocation>
</comment>
<dbReference type="SUPFAM" id="SSF81345">
    <property type="entry name" value="ABC transporter involved in vitamin B12 uptake, BtuC"/>
    <property type="match status" value="1"/>
</dbReference>